<keyword evidence="5 10" id="KW-1133">Transmembrane helix</keyword>
<evidence type="ECO:0000313" key="14">
    <source>
        <dbReference type="Proteomes" id="UP000198597"/>
    </source>
</evidence>
<dbReference type="SUPFAM" id="SSF58104">
    <property type="entry name" value="Methyl-accepting chemotaxis protein (MCP) signaling domain"/>
    <property type="match status" value="1"/>
</dbReference>
<dbReference type="RefSeq" id="WP_089964907.1">
    <property type="nucleotide sequence ID" value="NZ_FNJM01000001.1"/>
</dbReference>
<evidence type="ECO:0000256" key="4">
    <source>
        <dbReference type="ARBA" id="ARBA00022692"/>
    </source>
</evidence>
<feature type="domain" description="HAMP" evidence="12">
    <location>
        <begin position="322"/>
        <end position="374"/>
    </location>
</feature>
<keyword evidence="2" id="KW-1003">Cell membrane</keyword>
<feature type="transmembrane region" description="Helical" evidence="10">
    <location>
        <begin position="301"/>
        <end position="320"/>
    </location>
</feature>
<dbReference type="SMART" id="SM00304">
    <property type="entry name" value="HAMP"/>
    <property type="match status" value="2"/>
</dbReference>
<name>A0A1H0LR65_9CLOT</name>
<dbReference type="SMART" id="SM00283">
    <property type="entry name" value="MA"/>
    <property type="match status" value="1"/>
</dbReference>
<protein>
    <submittedName>
        <fullName evidence="13">Methyl-accepting chemotaxis sensory transducer with Cache sensor</fullName>
    </submittedName>
</protein>
<dbReference type="InterPro" id="IPR004089">
    <property type="entry name" value="MCPsignal_dom"/>
</dbReference>
<keyword evidence="14" id="KW-1185">Reference proteome</keyword>
<evidence type="ECO:0000259" key="12">
    <source>
        <dbReference type="PROSITE" id="PS50885"/>
    </source>
</evidence>
<dbReference type="STRING" id="94869.SAMN04488529_101167"/>
<evidence type="ECO:0000256" key="6">
    <source>
        <dbReference type="ARBA" id="ARBA00023136"/>
    </source>
</evidence>
<dbReference type="AlphaFoldDB" id="A0A1H0LR65"/>
<dbReference type="Pfam" id="PF00672">
    <property type="entry name" value="HAMP"/>
    <property type="match status" value="1"/>
</dbReference>
<dbReference type="Gene3D" id="1.10.287.950">
    <property type="entry name" value="Methyl-accepting chemotaxis protein"/>
    <property type="match status" value="1"/>
</dbReference>
<comment type="similarity">
    <text evidence="8">Belongs to the methyl-accepting chemotaxis (MCP) protein family.</text>
</comment>
<dbReference type="PROSITE" id="PS50885">
    <property type="entry name" value="HAMP"/>
    <property type="match status" value="1"/>
</dbReference>
<evidence type="ECO:0000256" key="3">
    <source>
        <dbReference type="ARBA" id="ARBA00022500"/>
    </source>
</evidence>
<dbReference type="Pfam" id="PF02743">
    <property type="entry name" value="dCache_1"/>
    <property type="match status" value="1"/>
</dbReference>
<evidence type="ECO:0000256" key="1">
    <source>
        <dbReference type="ARBA" id="ARBA00004651"/>
    </source>
</evidence>
<dbReference type="CDD" id="cd06225">
    <property type="entry name" value="HAMP"/>
    <property type="match status" value="1"/>
</dbReference>
<keyword evidence="3" id="KW-0145">Chemotaxis</keyword>
<gene>
    <name evidence="13" type="ORF">SAMN04488529_101167</name>
</gene>
<dbReference type="PANTHER" id="PTHR32089:SF112">
    <property type="entry name" value="LYSOZYME-LIKE PROTEIN-RELATED"/>
    <property type="match status" value="1"/>
</dbReference>
<evidence type="ECO:0000256" key="9">
    <source>
        <dbReference type="PROSITE-ProRule" id="PRU00284"/>
    </source>
</evidence>
<evidence type="ECO:0000256" key="7">
    <source>
        <dbReference type="ARBA" id="ARBA00023224"/>
    </source>
</evidence>
<dbReference type="PROSITE" id="PS50111">
    <property type="entry name" value="CHEMOTAXIS_TRANSDUC_2"/>
    <property type="match status" value="1"/>
</dbReference>
<evidence type="ECO:0000259" key="11">
    <source>
        <dbReference type="PROSITE" id="PS50111"/>
    </source>
</evidence>
<dbReference type="GO" id="GO:0007165">
    <property type="term" value="P:signal transduction"/>
    <property type="evidence" value="ECO:0007669"/>
    <property type="project" value="UniProtKB-KW"/>
</dbReference>
<dbReference type="CDD" id="cd12912">
    <property type="entry name" value="PDC2_MCP_like"/>
    <property type="match status" value="1"/>
</dbReference>
<evidence type="ECO:0000256" key="5">
    <source>
        <dbReference type="ARBA" id="ARBA00022989"/>
    </source>
</evidence>
<dbReference type="OrthoDB" id="9760371at2"/>
<keyword evidence="7 9" id="KW-0807">Transducer</keyword>
<dbReference type="EMBL" id="FNJM01000001">
    <property type="protein sequence ID" value="SDO70531.1"/>
    <property type="molecule type" value="Genomic_DNA"/>
</dbReference>
<dbReference type="InterPro" id="IPR029151">
    <property type="entry name" value="Sensor-like_sf"/>
</dbReference>
<dbReference type="Proteomes" id="UP000198597">
    <property type="component" value="Unassembled WGS sequence"/>
</dbReference>
<organism evidence="13 14">
    <name type="scientific">Clostridium gasigenes</name>
    <dbReference type="NCBI Taxonomy" id="94869"/>
    <lineage>
        <taxon>Bacteria</taxon>
        <taxon>Bacillati</taxon>
        <taxon>Bacillota</taxon>
        <taxon>Clostridia</taxon>
        <taxon>Eubacteriales</taxon>
        <taxon>Clostridiaceae</taxon>
        <taxon>Clostridium</taxon>
    </lineage>
</organism>
<dbReference type="GO" id="GO:0006935">
    <property type="term" value="P:chemotaxis"/>
    <property type="evidence" value="ECO:0007669"/>
    <property type="project" value="UniProtKB-KW"/>
</dbReference>
<dbReference type="PANTHER" id="PTHR32089">
    <property type="entry name" value="METHYL-ACCEPTING CHEMOTAXIS PROTEIN MCPB"/>
    <property type="match status" value="1"/>
</dbReference>
<accession>A0A1H0LR65</accession>
<dbReference type="InterPro" id="IPR033479">
    <property type="entry name" value="dCache_1"/>
</dbReference>
<keyword evidence="6 10" id="KW-0472">Membrane</keyword>
<reference evidence="13 14" key="1">
    <citation type="submission" date="2016-10" db="EMBL/GenBank/DDBJ databases">
        <authorList>
            <person name="de Groot N.N."/>
        </authorList>
    </citation>
    <scope>NUCLEOTIDE SEQUENCE [LARGE SCALE GENOMIC DNA]</scope>
    <source>
        <strain evidence="13 14">DSM 12272</strain>
    </source>
</reference>
<keyword evidence="4 10" id="KW-0812">Transmembrane</keyword>
<proteinExistence type="inferred from homology"/>
<comment type="subcellular location">
    <subcellularLocation>
        <location evidence="1">Cell membrane</location>
        <topology evidence="1">Multi-pass membrane protein</topology>
    </subcellularLocation>
</comment>
<sequence>MFKKINKSITLKLLSILTIVTVLVFVVTGIVINSYNKNVLIENINTSLTDNATIISKDVNSFFEQGGTLVTQMATNDSISTLANEVKSKADVKTNPNYATVLKSLQNIKATDKNASAVYVALEKSSYLFVDDGKDSPATWDITKRQWYLDTLKVGGLYYSPPYVDELTKKMVITMAYPILDTDGKSVGAVGVDYLIDKLPEIMNKYKVGESGYTFLLDTTGTFMYHKDENKVLKEKFTEYAGDAGEVGKKMVQGENGVGTYILDDEERYAAYAPIKANNWSVGTVILKSEVEKPLVKFNTILAATYIIGLLFLIAAIYFVTKKILKDIPKLLGAIRRVAQGDLTFKVEVKSEDEIGQIAEAINDMSLNLNTIVEKISLNSENVSASGEELAAVISEINRQINTINGGTQEIAAAMEETSASAQEMTSFSDLITSAITKLNLKAADGNNSAIEIKSRALNMKSESEDSKKVALDMYREKETAILKSIEEGKIVEEINSMAEIIGQIAAQTNLLSLNAAIEAARAGEHGRGFAVVADEVAKLASQSTATVTNIQKIVGQVKNAFGNMSQDATGILEFIDKKVTLDYDQMIKRSELYLEDANNVSGLINDFSTNIGDVTGSVEQLIKSLESVSAVVEEVASGASEIAITVNDTKISADEVSQVADAQAELATTLNSIVSEFII</sequence>
<evidence type="ECO:0000256" key="8">
    <source>
        <dbReference type="ARBA" id="ARBA00029447"/>
    </source>
</evidence>
<dbReference type="SUPFAM" id="SSF103190">
    <property type="entry name" value="Sensory domain-like"/>
    <property type="match status" value="1"/>
</dbReference>
<dbReference type="Gene3D" id="3.30.450.20">
    <property type="entry name" value="PAS domain"/>
    <property type="match status" value="2"/>
</dbReference>
<evidence type="ECO:0000256" key="2">
    <source>
        <dbReference type="ARBA" id="ARBA00022475"/>
    </source>
</evidence>
<dbReference type="InterPro" id="IPR003660">
    <property type="entry name" value="HAMP_dom"/>
</dbReference>
<dbReference type="GO" id="GO:0005886">
    <property type="term" value="C:plasma membrane"/>
    <property type="evidence" value="ECO:0007669"/>
    <property type="project" value="UniProtKB-SubCell"/>
</dbReference>
<feature type="domain" description="Methyl-accepting transducer" evidence="11">
    <location>
        <begin position="379"/>
        <end position="644"/>
    </location>
</feature>
<dbReference type="CDD" id="cd18773">
    <property type="entry name" value="PDC1_HK_sensor"/>
    <property type="match status" value="1"/>
</dbReference>
<feature type="transmembrane region" description="Helical" evidence="10">
    <location>
        <begin position="12"/>
        <end position="32"/>
    </location>
</feature>
<dbReference type="Pfam" id="PF00015">
    <property type="entry name" value="MCPsignal"/>
    <property type="match status" value="1"/>
</dbReference>
<evidence type="ECO:0000256" key="10">
    <source>
        <dbReference type="SAM" id="Phobius"/>
    </source>
</evidence>
<evidence type="ECO:0000313" key="13">
    <source>
        <dbReference type="EMBL" id="SDO70531.1"/>
    </source>
</evidence>